<feature type="transmembrane region" description="Helical" evidence="5">
    <location>
        <begin position="199"/>
        <end position="218"/>
    </location>
</feature>
<evidence type="ECO:0000313" key="7">
    <source>
        <dbReference type="Proteomes" id="UP001516400"/>
    </source>
</evidence>
<evidence type="ECO:0000256" key="3">
    <source>
        <dbReference type="ARBA" id="ARBA00022989"/>
    </source>
</evidence>
<feature type="transmembrane region" description="Helical" evidence="5">
    <location>
        <begin position="420"/>
        <end position="444"/>
    </location>
</feature>
<evidence type="ECO:0000256" key="4">
    <source>
        <dbReference type="ARBA" id="ARBA00023136"/>
    </source>
</evidence>
<feature type="transmembrane region" description="Helical" evidence="5">
    <location>
        <begin position="12"/>
        <end position="34"/>
    </location>
</feature>
<keyword evidence="3 5" id="KW-1133">Transmembrane helix</keyword>
<comment type="caution">
    <text evidence="6">The sequence shown here is derived from an EMBL/GenBank/DDBJ whole genome shotgun (WGS) entry which is preliminary data.</text>
</comment>
<organism evidence="6 7">
    <name type="scientific">Cryptolaemus montrouzieri</name>
    <dbReference type="NCBI Taxonomy" id="559131"/>
    <lineage>
        <taxon>Eukaryota</taxon>
        <taxon>Metazoa</taxon>
        <taxon>Ecdysozoa</taxon>
        <taxon>Arthropoda</taxon>
        <taxon>Hexapoda</taxon>
        <taxon>Insecta</taxon>
        <taxon>Pterygota</taxon>
        <taxon>Neoptera</taxon>
        <taxon>Endopterygota</taxon>
        <taxon>Coleoptera</taxon>
        <taxon>Polyphaga</taxon>
        <taxon>Cucujiformia</taxon>
        <taxon>Coccinelloidea</taxon>
        <taxon>Coccinellidae</taxon>
        <taxon>Scymninae</taxon>
        <taxon>Scymnini</taxon>
        <taxon>Cryptolaemus</taxon>
    </lineage>
</organism>
<feature type="transmembrane region" description="Helical" evidence="5">
    <location>
        <begin position="388"/>
        <end position="408"/>
    </location>
</feature>
<evidence type="ECO:0008006" key="8">
    <source>
        <dbReference type="Google" id="ProtNLM"/>
    </source>
</evidence>
<dbReference type="Gene3D" id="1.20.1250.20">
    <property type="entry name" value="MFS general substrate transporter like domains"/>
    <property type="match status" value="1"/>
</dbReference>
<dbReference type="PANTHER" id="PTHR23507">
    <property type="entry name" value="ZGC:174356"/>
    <property type="match status" value="1"/>
</dbReference>
<evidence type="ECO:0000256" key="5">
    <source>
        <dbReference type="SAM" id="Phobius"/>
    </source>
</evidence>
<dbReference type="SUPFAM" id="SSF103473">
    <property type="entry name" value="MFS general substrate transporter"/>
    <property type="match status" value="1"/>
</dbReference>
<feature type="transmembrane region" description="Helical" evidence="5">
    <location>
        <begin position="132"/>
        <end position="159"/>
    </location>
</feature>
<evidence type="ECO:0000313" key="6">
    <source>
        <dbReference type="EMBL" id="KAL3288495.1"/>
    </source>
</evidence>
<sequence>MTWLNLRTLIEVPIFCASFSLFVQNSVVTNLIIYRTCYVDLGYNKSECALLGTSHKDNFTNELEKMVEPEANTIGLYLQLPPGLICAFTALFVGSWSDKHGRKWCLITAMGGQVLCFALVIVFSLLPHLSAWYLLLSSIPVIVTGGYAAILTLVLSYITDISDESNRGMRLGLFEVIFSLGTLIGTYSSSYIFKIVGYVGIYLIATGVMIVGFFFVFIMDESLPERQREALSQQQQSSFVEELKTMVKSVARKRSNYERSIILLCIAITSLFIFAFIADNSIIYLFLRSKFGWSLQKYNIFYSLRESLSIVGLFLGVYGLHKKLGVSESILILMGSLSSFSSSLVQGLASIDAHIYFAAVLKCLCNCVNPMVRSLISKIAKPDEIGKIFSVAVMVQNILQLLGSPAYTKIYNDTLITWPSLYNFITAGVYLLTIIFTIIIMILIRRTTSPVKFDILNEDVAAPSGSINDDGCE</sequence>
<dbReference type="InterPro" id="IPR011701">
    <property type="entry name" value="MFS"/>
</dbReference>
<dbReference type="Pfam" id="PF07690">
    <property type="entry name" value="MFS_1"/>
    <property type="match status" value="1"/>
</dbReference>
<feature type="transmembrane region" description="Helical" evidence="5">
    <location>
        <begin position="105"/>
        <end position="126"/>
    </location>
</feature>
<evidence type="ECO:0000256" key="1">
    <source>
        <dbReference type="ARBA" id="ARBA00004141"/>
    </source>
</evidence>
<accession>A0ABD2PCA6</accession>
<dbReference type="InterPro" id="IPR036259">
    <property type="entry name" value="MFS_trans_sf"/>
</dbReference>
<gene>
    <name evidence="6" type="ORF">HHI36_002937</name>
</gene>
<dbReference type="AlphaFoldDB" id="A0ABD2PCA6"/>
<feature type="transmembrane region" description="Helical" evidence="5">
    <location>
        <begin position="299"/>
        <end position="318"/>
    </location>
</feature>
<name>A0ABD2PCA6_9CUCU</name>
<feature type="transmembrane region" description="Helical" evidence="5">
    <location>
        <begin position="261"/>
        <end position="287"/>
    </location>
</feature>
<dbReference type="GO" id="GO:0016020">
    <property type="term" value="C:membrane"/>
    <property type="evidence" value="ECO:0007669"/>
    <property type="project" value="UniProtKB-SubCell"/>
</dbReference>
<evidence type="ECO:0000256" key="2">
    <source>
        <dbReference type="ARBA" id="ARBA00022692"/>
    </source>
</evidence>
<feature type="transmembrane region" description="Helical" evidence="5">
    <location>
        <begin position="74"/>
        <end position="93"/>
    </location>
</feature>
<proteinExistence type="predicted"/>
<protein>
    <recommendedName>
        <fullName evidence="8">Proton-coupled folate transporter</fullName>
    </recommendedName>
</protein>
<dbReference type="Proteomes" id="UP001516400">
    <property type="component" value="Unassembled WGS sequence"/>
</dbReference>
<reference evidence="6 7" key="1">
    <citation type="journal article" date="2021" name="BMC Biol.">
        <title>Horizontally acquired antibacterial genes associated with adaptive radiation of ladybird beetles.</title>
        <authorList>
            <person name="Li H.S."/>
            <person name="Tang X.F."/>
            <person name="Huang Y.H."/>
            <person name="Xu Z.Y."/>
            <person name="Chen M.L."/>
            <person name="Du X.Y."/>
            <person name="Qiu B.Y."/>
            <person name="Chen P.T."/>
            <person name="Zhang W."/>
            <person name="Slipinski A."/>
            <person name="Escalona H.E."/>
            <person name="Waterhouse R.M."/>
            <person name="Zwick A."/>
            <person name="Pang H."/>
        </authorList>
    </citation>
    <scope>NUCLEOTIDE SEQUENCE [LARGE SCALE GENOMIC DNA]</scope>
    <source>
        <strain evidence="6">SYSU2018</strain>
    </source>
</reference>
<dbReference type="EMBL" id="JABFTP020000185">
    <property type="protein sequence ID" value="KAL3288495.1"/>
    <property type="molecule type" value="Genomic_DNA"/>
</dbReference>
<keyword evidence="7" id="KW-1185">Reference proteome</keyword>
<comment type="subcellular location">
    <subcellularLocation>
        <location evidence="1">Membrane</location>
        <topology evidence="1">Multi-pass membrane protein</topology>
    </subcellularLocation>
</comment>
<keyword evidence="2 5" id="KW-0812">Transmembrane</keyword>
<keyword evidence="4 5" id="KW-0472">Membrane</keyword>
<feature type="transmembrane region" description="Helical" evidence="5">
    <location>
        <begin position="171"/>
        <end position="193"/>
    </location>
</feature>
<dbReference type="PANTHER" id="PTHR23507:SF39">
    <property type="entry name" value="GH23453P-RELATED"/>
    <property type="match status" value="1"/>
</dbReference>